<accession>A0A0C3KS04</accession>
<evidence type="ECO:0000313" key="4">
    <source>
        <dbReference type="Proteomes" id="UP000054217"/>
    </source>
</evidence>
<reference evidence="3 4" key="1">
    <citation type="submission" date="2014-04" db="EMBL/GenBank/DDBJ databases">
        <authorList>
            <consortium name="DOE Joint Genome Institute"/>
            <person name="Kuo A."/>
            <person name="Kohler A."/>
            <person name="Costa M.D."/>
            <person name="Nagy L.G."/>
            <person name="Floudas D."/>
            <person name="Copeland A."/>
            <person name="Barry K.W."/>
            <person name="Cichocki N."/>
            <person name="Veneault-Fourrey C."/>
            <person name="LaButti K."/>
            <person name="Lindquist E.A."/>
            <person name="Lipzen A."/>
            <person name="Lundell T."/>
            <person name="Morin E."/>
            <person name="Murat C."/>
            <person name="Sun H."/>
            <person name="Tunlid A."/>
            <person name="Henrissat B."/>
            <person name="Grigoriev I.V."/>
            <person name="Hibbett D.S."/>
            <person name="Martin F."/>
            <person name="Nordberg H.P."/>
            <person name="Cantor M.N."/>
            <person name="Hua S.X."/>
        </authorList>
    </citation>
    <scope>NUCLEOTIDE SEQUENCE [LARGE SCALE GENOMIC DNA]</scope>
    <source>
        <strain evidence="3 4">Marx 270</strain>
    </source>
</reference>
<keyword evidence="2" id="KW-0472">Membrane</keyword>
<feature type="region of interest" description="Disordered" evidence="1">
    <location>
        <begin position="277"/>
        <end position="300"/>
    </location>
</feature>
<dbReference type="Proteomes" id="UP000054217">
    <property type="component" value="Unassembled WGS sequence"/>
</dbReference>
<dbReference type="STRING" id="870435.A0A0C3KS04"/>
<keyword evidence="2" id="KW-1133">Transmembrane helix</keyword>
<keyword evidence="4" id="KW-1185">Reference proteome</keyword>
<name>A0A0C3KS04_PISTI</name>
<sequence length="434" mass="45056">MTKAFSVSVGAAATCSPLTVSWTGGQSPFVIYIFPANYSSSFYNVPSSAYNGNQGSYTIPQLPLPQGQQFALTMSDGTGFATGGTTDLIQVAASTSSSSCNTTTSLGFTFVEASSSLQQCSPYIFNGYQGAILPATIVGIIPGGESFLIQSGVTTTSYTWTVDVQAGTSIMFAMWDANGNSGGCAELQSVGPSNDASCLSSSSPPSTTSIPQSSQSGPSSPSTTAPSTTSPSTIQTGSSSPSILSSATIAGVVGGGVVALAALVIFGLCLVRRRNRNDSRHSVPTPHNAPPLHWEDLHQGPDTSMTAHIYPLQHQSDHLQSFVPSSGQTMPRMTYGSHRGSTSLPQDSSADATGVLPAPSFVGPMTHNIVHTDVERAPSTASQVIDLPPQYSERPGPAAGQSSASRPLSSGTDLARVPKYFDQTPRYLRYHPPP</sequence>
<evidence type="ECO:0000256" key="2">
    <source>
        <dbReference type="SAM" id="Phobius"/>
    </source>
</evidence>
<evidence type="ECO:0000313" key="3">
    <source>
        <dbReference type="EMBL" id="KIO12302.1"/>
    </source>
</evidence>
<dbReference type="InParanoid" id="A0A0C3KS04"/>
<feature type="compositionally biased region" description="Low complexity" evidence="1">
    <location>
        <begin position="200"/>
        <end position="241"/>
    </location>
</feature>
<dbReference type="AlphaFoldDB" id="A0A0C3KS04"/>
<feature type="transmembrane region" description="Helical" evidence="2">
    <location>
        <begin position="249"/>
        <end position="271"/>
    </location>
</feature>
<reference evidence="4" key="2">
    <citation type="submission" date="2015-01" db="EMBL/GenBank/DDBJ databases">
        <title>Evolutionary Origins and Diversification of the Mycorrhizal Mutualists.</title>
        <authorList>
            <consortium name="DOE Joint Genome Institute"/>
            <consortium name="Mycorrhizal Genomics Consortium"/>
            <person name="Kohler A."/>
            <person name="Kuo A."/>
            <person name="Nagy L.G."/>
            <person name="Floudas D."/>
            <person name="Copeland A."/>
            <person name="Barry K.W."/>
            <person name="Cichocki N."/>
            <person name="Veneault-Fourrey C."/>
            <person name="LaButti K."/>
            <person name="Lindquist E.A."/>
            <person name="Lipzen A."/>
            <person name="Lundell T."/>
            <person name="Morin E."/>
            <person name="Murat C."/>
            <person name="Riley R."/>
            <person name="Ohm R."/>
            <person name="Sun H."/>
            <person name="Tunlid A."/>
            <person name="Henrissat B."/>
            <person name="Grigoriev I.V."/>
            <person name="Hibbett D.S."/>
            <person name="Martin F."/>
        </authorList>
    </citation>
    <scope>NUCLEOTIDE SEQUENCE [LARGE SCALE GENOMIC DNA]</scope>
    <source>
        <strain evidence="4">Marx 270</strain>
    </source>
</reference>
<protein>
    <submittedName>
        <fullName evidence="3">Uncharacterized protein</fullName>
    </submittedName>
</protein>
<feature type="region of interest" description="Disordered" evidence="1">
    <location>
        <begin position="195"/>
        <end position="241"/>
    </location>
</feature>
<gene>
    <name evidence="3" type="ORF">M404DRAFT_993312</name>
</gene>
<organism evidence="3 4">
    <name type="scientific">Pisolithus tinctorius Marx 270</name>
    <dbReference type="NCBI Taxonomy" id="870435"/>
    <lineage>
        <taxon>Eukaryota</taxon>
        <taxon>Fungi</taxon>
        <taxon>Dikarya</taxon>
        <taxon>Basidiomycota</taxon>
        <taxon>Agaricomycotina</taxon>
        <taxon>Agaricomycetes</taxon>
        <taxon>Agaricomycetidae</taxon>
        <taxon>Boletales</taxon>
        <taxon>Sclerodermatineae</taxon>
        <taxon>Pisolithaceae</taxon>
        <taxon>Pisolithus</taxon>
    </lineage>
</organism>
<dbReference type="OrthoDB" id="2591431at2759"/>
<feature type="region of interest" description="Disordered" evidence="1">
    <location>
        <begin position="387"/>
        <end position="434"/>
    </location>
</feature>
<dbReference type="HOGENOM" id="CLU_033085_1_0_1"/>
<dbReference type="EMBL" id="KN831947">
    <property type="protein sequence ID" value="KIO12302.1"/>
    <property type="molecule type" value="Genomic_DNA"/>
</dbReference>
<feature type="compositionally biased region" description="Polar residues" evidence="1">
    <location>
        <begin position="400"/>
        <end position="412"/>
    </location>
</feature>
<keyword evidence="2" id="KW-0812">Transmembrane</keyword>
<evidence type="ECO:0000256" key="1">
    <source>
        <dbReference type="SAM" id="MobiDB-lite"/>
    </source>
</evidence>
<proteinExistence type="predicted"/>